<organism evidence="2 3">
    <name type="scientific">Candidatus Beckwithbacteria bacterium CG22_combo_CG10-13_8_21_14_all_01_47_9</name>
    <dbReference type="NCBI Taxonomy" id="1974496"/>
    <lineage>
        <taxon>Bacteria</taxon>
        <taxon>Candidatus Beckwithiibacteriota</taxon>
    </lineage>
</organism>
<protein>
    <submittedName>
        <fullName evidence="2">Uncharacterized protein</fullName>
    </submittedName>
</protein>
<keyword evidence="1" id="KW-0812">Transmembrane</keyword>
<comment type="caution">
    <text evidence="2">The sequence shown here is derived from an EMBL/GenBank/DDBJ whole genome shotgun (WGS) entry which is preliminary data.</text>
</comment>
<keyword evidence="1" id="KW-0472">Membrane</keyword>
<dbReference type="AlphaFoldDB" id="A0A2H0E2S8"/>
<sequence>MAKLGMNNKIYTEFFTNVAVAWFAAGIIGPIFSPSRELIRIIGSLIAVFGCLVSLRLAIGYQGRRNG</sequence>
<proteinExistence type="predicted"/>
<feature type="transmembrane region" description="Helical" evidence="1">
    <location>
        <begin position="12"/>
        <end position="32"/>
    </location>
</feature>
<name>A0A2H0E2S8_9BACT</name>
<dbReference type="EMBL" id="PCTU01000041">
    <property type="protein sequence ID" value="PIP88229.1"/>
    <property type="molecule type" value="Genomic_DNA"/>
</dbReference>
<evidence type="ECO:0000313" key="3">
    <source>
        <dbReference type="Proteomes" id="UP000229981"/>
    </source>
</evidence>
<evidence type="ECO:0000313" key="2">
    <source>
        <dbReference type="EMBL" id="PIP88229.1"/>
    </source>
</evidence>
<gene>
    <name evidence="2" type="ORF">COW80_01550</name>
</gene>
<evidence type="ECO:0000256" key="1">
    <source>
        <dbReference type="SAM" id="Phobius"/>
    </source>
</evidence>
<dbReference type="Proteomes" id="UP000229981">
    <property type="component" value="Unassembled WGS sequence"/>
</dbReference>
<keyword evidence="1" id="KW-1133">Transmembrane helix</keyword>
<reference evidence="2 3" key="1">
    <citation type="submission" date="2017-09" db="EMBL/GenBank/DDBJ databases">
        <title>Depth-based differentiation of microbial function through sediment-hosted aquifers and enrichment of novel symbionts in the deep terrestrial subsurface.</title>
        <authorList>
            <person name="Probst A.J."/>
            <person name="Ladd B."/>
            <person name="Jarett J.K."/>
            <person name="Geller-Mcgrath D.E."/>
            <person name="Sieber C.M."/>
            <person name="Emerson J.B."/>
            <person name="Anantharaman K."/>
            <person name="Thomas B.C."/>
            <person name="Malmstrom R."/>
            <person name="Stieglmeier M."/>
            <person name="Klingl A."/>
            <person name="Woyke T."/>
            <person name="Ryan C.M."/>
            <person name="Banfield J.F."/>
        </authorList>
    </citation>
    <scope>NUCLEOTIDE SEQUENCE [LARGE SCALE GENOMIC DNA]</scope>
    <source>
        <strain evidence="2">CG22_combo_CG10-13_8_21_14_all_01_47_9</strain>
    </source>
</reference>
<feature type="transmembrane region" description="Helical" evidence="1">
    <location>
        <begin position="38"/>
        <end position="59"/>
    </location>
</feature>
<accession>A0A2H0E2S8</accession>